<dbReference type="AlphaFoldDB" id="A0A6H5H4N2"/>
<evidence type="ECO:0000313" key="2">
    <source>
        <dbReference type="Proteomes" id="UP000479000"/>
    </source>
</evidence>
<accession>A0A6H5H4N2</accession>
<evidence type="ECO:0000313" key="1">
    <source>
        <dbReference type="EMBL" id="CAB0012418.1"/>
    </source>
</evidence>
<protein>
    <submittedName>
        <fullName evidence="1">Uncharacterized protein</fullName>
    </submittedName>
</protein>
<name>A0A6H5H4N2_9HEMI</name>
<keyword evidence="2" id="KW-1185">Reference proteome</keyword>
<organism evidence="1 2">
    <name type="scientific">Nesidiocoris tenuis</name>
    <dbReference type="NCBI Taxonomy" id="355587"/>
    <lineage>
        <taxon>Eukaryota</taxon>
        <taxon>Metazoa</taxon>
        <taxon>Ecdysozoa</taxon>
        <taxon>Arthropoda</taxon>
        <taxon>Hexapoda</taxon>
        <taxon>Insecta</taxon>
        <taxon>Pterygota</taxon>
        <taxon>Neoptera</taxon>
        <taxon>Paraneoptera</taxon>
        <taxon>Hemiptera</taxon>
        <taxon>Heteroptera</taxon>
        <taxon>Panheteroptera</taxon>
        <taxon>Cimicomorpha</taxon>
        <taxon>Miridae</taxon>
        <taxon>Dicyphina</taxon>
        <taxon>Nesidiocoris</taxon>
    </lineage>
</organism>
<gene>
    <name evidence="1" type="ORF">NTEN_LOCUS17161</name>
</gene>
<dbReference type="EMBL" id="CADCXU010025424">
    <property type="protein sequence ID" value="CAB0012418.1"/>
    <property type="molecule type" value="Genomic_DNA"/>
</dbReference>
<reference evidence="1 2" key="1">
    <citation type="submission" date="2020-02" db="EMBL/GenBank/DDBJ databases">
        <authorList>
            <person name="Ferguson B K."/>
        </authorList>
    </citation>
    <scope>NUCLEOTIDE SEQUENCE [LARGE SCALE GENOMIC DNA]</scope>
</reference>
<feature type="non-terminal residue" evidence="1">
    <location>
        <position position="1"/>
    </location>
</feature>
<proteinExistence type="predicted"/>
<dbReference type="Proteomes" id="UP000479000">
    <property type="component" value="Unassembled WGS sequence"/>
</dbReference>
<feature type="non-terminal residue" evidence="1">
    <location>
        <position position="60"/>
    </location>
</feature>
<sequence>RSNCGPINRLPFRICPYQCQKVGGCRQTYSVRPRRLQAVLRKNISLANTRCERRTRRIRI</sequence>